<gene>
    <name evidence="1" type="ORF">AAFP95_01750</name>
</gene>
<reference evidence="1 2" key="1">
    <citation type="submission" date="2024-04" db="EMBL/GenBank/DDBJ databases">
        <title>Genome sequencing and assembly of rice foliar adapted Chryseobacterium endophyticum OsEnb-ALM-A6.</title>
        <authorList>
            <person name="Kumar S."/>
            <person name="Javed M."/>
            <person name="Chouhan V."/>
            <person name="Charishma K."/>
            <person name="Patel A."/>
            <person name="Kumar M."/>
            <person name="Sahu K.P."/>
            <person name="Kumar A."/>
        </authorList>
    </citation>
    <scope>NUCLEOTIDE SEQUENCE [LARGE SCALE GENOMIC DNA]</scope>
    <source>
        <strain evidence="1 2">OsEnb-ALM-A6</strain>
    </source>
</reference>
<organism evidence="1 2">
    <name type="scientific">Chryseobacterium endophyticum</name>
    <dbReference type="NCBI Taxonomy" id="1854762"/>
    <lineage>
        <taxon>Bacteria</taxon>
        <taxon>Pseudomonadati</taxon>
        <taxon>Bacteroidota</taxon>
        <taxon>Flavobacteriia</taxon>
        <taxon>Flavobacteriales</taxon>
        <taxon>Weeksellaceae</taxon>
        <taxon>Chryseobacterium group</taxon>
        <taxon>Chryseobacterium</taxon>
    </lineage>
</organism>
<evidence type="ECO:0000313" key="2">
    <source>
        <dbReference type="Proteomes" id="UP001463665"/>
    </source>
</evidence>
<proteinExistence type="predicted"/>
<name>A0AAU6WPT9_9FLAO</name>
<keyword evidence="2" id="KW-1185">Reference proteome</keyword>
<protein>
    <submittedName>
        <fullName evidence="1">Uncharacterized protein</fullName>
    </submittedName>
</protein>
<dbReference type="Proteomes" id="UP001463665">
    <property type="component" value="Chromosome"/>
</dbReference>
<dbReference type="AlphaFoldDB" id="A0AAU6WPT9"/>
<dbReference type="RefSeq" id="WP_345766772.1">
    <property type="nucleotide sequence ID" value="NZ_CP154834.1"/>
</dbReference>
<dbReference type="EMBL" id="CP154834">
    <property type="protein sequence ID" value="XAO74796.1"/>
    <property type="molecule type" value="Genomic_DNA"/>
</dbReference>
<evidence type="ECO:0000313" key="1">
    <source>
        <dbReference type="EMBL" id="XAO74796.1"/>
    </source>
</evidence>
<sequence>MQMQTYWRDRGNAMEAQKYEAEGAEATKDLIIWGGLAGVGGIAKGLNSSYTTKGTALGEKVRKLTPNGKSNPTIFENGKPKFRIHKPGEHGAPQNESYIDYFQEGVIPIMCI</sequence>
<accession>A0AAU6WPT9</accession>